<dbReference type="Proteomes" id="UP000075920">
    <property type="component" value="Unassembled WGS sequence"/>
</dbReference>
<protein>
    <submittedName>
        <fullName evidence="1">Uncharacterized protein</fullName>
    </submittedName>
</protein>
<evidence type="ECO:0000313" key="2">
    <source>
        <dbReference type="Proteomes" id="UP000075920"/>
    </source>
</evidence>
<proteinExistence type="predicted"/>
<dbReference type="AlphaFoldDB" id="A0A182WIX5"/>
<name>A0A182WIX5_9DIPT</name>
<organism evidence="1 2">
    <name type="scientific">Anopheles minimus</name>
    <dbReference type="NCBI Taxonomy" id="112268"/>
    <lineage>
        <taxon>Eukaryota</taxon>
        <taxon>Metazoa</taxon>
        <taxon>Ecdysozoa</taxon>
        <taxon>Arthropoda</taxon>
        <taxon>Hexapoda</taxon>
        <taxon>Insecta</taxon>
        <taxon>Pterygota</taxon>
        <taxon>Neoptera</taxon>
        <taxon>Endopterygota</taxon>
        <taxon>Diptera</taxon>
        <taxon>Nematocera</taxon>
        <taxon>Culicoidea</taxon>
        <taxon>Culicidae</taxon>
        <taxon>Anophelinae</taxon>
        <taxon>Anopheles</taxon>
    </lineage>
</organism>
<sequence length="89" mass="9761">MVVLAGREALPPIMIRNSGRVSSYVSPSKGLNGFPRRSQLEANAETANADTYFNRSSGVSCSEATRSNLAYSIYSVIRCRKLEKNGMKE</sequence>
<dbReference type="VEuPathDB" id="VectorBase:AMIN010329"/>
<keyword evidence="2" id="KW-1185">Reference proteome</keyword>
<evidence type="ECO:0000313" key="1">
    <source>
        <dbReference type="EnsemblMetazoa" id="AMIN010329-PA"/>
    </source>
</evidence>
<reference evidence="2" key="1">
    <citation type="submission" date="2013-03" db="EMBL/GenBank/DDBJ databases">
        <title>The Genome Sequence of Anopheles minimus MINIMUS1.</title>
        <authorList>
            <consortium name="The Broad Institute Genomics Platform"/>
            <person name="Neafsey D.E."/>
            <person name="Walton C."/>
            <person name="Walker B."/>
            <person name="Young S.K."/>
            <person name="Zeng Q."/>
            <person name="Gargeya S."/>
            <person name="Fitzgerald M."/>
            <person name="Haas B."/>
            <person name="Abouelleil A."/>
            <person name="Allen A.W."/>
            <person name="Alvarado L."/>
            <person name="Arachchi H.M."/>
            <person name="Berlin A.M."/>
            <person name="Chapman S.B."/>
            <person name="Gainer-Dewar J."/>
            <person name="Goldberg J."/>
            <person name="Griggs A."/>
            <person name="Gujja S."/>
            <person name="Hansen M."/>
            <person name="Howarth C."/>
            <person name="Imamovic A."/>
            <person name="Ireland A."/>
            <person name="Larimer J."/>
            <person name="McCowan C."/>
            <person name="Murphy C."/>
            <person name="Pearson M."/>
            <person name="Poon T.W."/>
            <person name="Priest M."/>
            <person name="Roberts A."/>
            <person name="Saif S."/>
            <person name="Shea T."/>
            <person name="Sisk P."/>
            <person name="Sykes S."/>
            <person name="Wortman J."/>
            <person name="Nusbaum C."/>
            <person name="Birren B."/>
        </authorList>
    </citation>
    <scope>NUCLEOTIDE SEQUENCE [LARGE SCALE GENOMIC DNA]</scope>
    <source>
        <strain evidence="2">MINIMUS1</strain>
    </source>
</reference>
<dbReference type="EnsemblMetazoa" id="AMIN010329-RA">
    <property type="protein sequence ID" value="AMIN010329-PA"/>
    <property type="gene ID" value="AMIN010329"/>
</dbReference>
<accession>A0A182WIX5</accession>
<reference evidence="1" key="2">
    <citation type="submission" date="2020-05" db="UniProtKB">
        <authorList>
            <consortium name="EnsemblMetazoa"/>
        </authorList>
    </citation>
    <scope>IDENTIFICATION</scope>
    <source>
        <strain evidence="1">MINIMUS1</strain>
    </source>
</reference>